<sequence length="98" mass="10098">MPNPALFAGPAPEPSDLEKALEVTIEDKRAHGLLGPEHAALVQLARELARSIAAGAATAKTSVPQAAQQLMATLQALPALPPTVADDPLTAAMREADQ</sequence>
<dbReference type="EMBL" id="AKFS01000008">
    <property type="protein sequence ID" value="EJF51676.1"/>
    <property type="molecule type" value="Genomic_DNA"/>
</dbReference>
<evidence type="ECO:0000313" key="2">
    <source>
        <dbReference type="Proteomes" id="UP000004578"/>
    </source>
</evidence>
<dbReference type="Proteomes" id="UP000004578">
    <property type="component" value="Unassembled WGS sequence"/>
</dbReference>
<reference evidence="1 2" key="1">
    <citation type="submission" date="2012-05" db="EMBL/GenBank/DDBJ databases">
        <authorList>
            <person name="Harkins D.M."/>
            <person name="Madupu R."/>
            <person name="Durkin A.S."/>
            <person name="Torralba M."/>
            <person name="Methe B."/>
            <person name="Sutton G.G."/>
            <person name="Nelson K.E."/>
        </authorList>
    </citation>
    <scope>NUCLEOTIDE SEQUENCE [LARGE SCALE GENOMIC DNA]</scope>
    <source>
        <strain evidence="1 2">F0490</strain>
    </source>
</reference>
<dbReference type="RefSeq" id="WP_005867198.1">
    <property type="nucleotide sequence ID" value="NZ_AKFS01000008.1"/>
</dbReference>
<name>J0XS47_9ACTO</name>
<accession>J0XS47</accession>
<keyword evidence="2" id="KW-1185">Reference proteome</keyword>
<dbReference type="PATRIC" id="fig|1125717.3.peg.76"/>
<protein>
    <submittedName>
        <fullName evidence="1">Uncharacterized protein</fullName>
    </submittedName>
</protein>
<gene>
    <name evidence="1" type="ORF">HMPREF1317_1565</name>
</gene>
<dbReference type="AlphaFoldDB" id="J0XS47"/>
<dbReference type="OrthoDB" id="9989840at2"/>
<comment type="caution">
    <text evidence="1">The sequence shown here is derived from an EMBL/GenBank/DDBJ whole genome shotgun (WGS) entry which is preliminary data.</text>
</comment>
<organism evidence="1 2">
    <name type="scientific">Schaalia georgiae F0490</name>
    <dbReference type="NCBI Taxonomy" id="1125717"/>
    <lineage>
        <taxon>Bacteria</taxon>
        <taxon>Bacillati</taxon>
        <taxon>Actinomycetota</taxon>
        <taxon>Actinomycetes</taxon>
        <taxon>Actinomycetales</taxon>
        <taxon>Actinomycetaceae</taxon>
        <taxon>Schaalia</taxon>
    </lineage>
</organism>
<evidence type="ECO:0000313" key="1">
    <source>
        <dbReference type="EMBL" id="EJF51676.1"/>
    </source>
</evidence>
<proteinExistence type="predicted"/>